<name>A0A9P9WQP1_9PEZI</name>
<feature type="region of interest" description="Disordered" evidence="1">
    <location>
        <begin position="140"/>
        <end position="208"/>
    </location>
</feature>
<evidence type="ECO:0000313" key="2">
    <source>
        <dbReference type="EMBL" id="KAI1875211.1"/>
    </source>
</evidence>
<feature type="region of interest" description="Disordered" evidence="1">
    <location>
        <begin position="279"/>
        <end position="306"/>
    </location>
</feature>
<dbReference type="AlphaFoldDB" id="A0A9P9WQP1"/>
<protein>
    <submittedName>
        <fullName evidence="2">Uncharacterized protein</fullName>
    </submittedName>
</protein>
<sequence length="388" mass="43328">MGLPLFQAPVESDIVLKSATKPQADSTHARSPIRRAERRRQLNETRQHRLQLLAALQGGPPPESRPRAAENPPPANDASARPDRWNFESELDDLNDILRAEDRAARRDALRSASALPGPDTMIGEESYLRADRAIDRDWTAGMQPSSREPSSRRFRDLPYVPGRLRPPVIRRQGSFESAPPNRSPRTRNPDPGEYLNEYRQRRNVQNGITRSRPHRVRRYVRYMDGLGDRDRSLSPENENIWENLQSTMTPDPQPPSVGSSFSSTTVSTVASQGTISSANTSITNPAEEVDPPCEPAGENVDSDEDGDLTLEEIRAASSQRRLPRSARRSYADVAADALPSADEDGIEGLELSDMQRLVQRLAARQDIPDQWWAAVGLSRSMTMDEPN</sequence>
<comment type="caution">
    <text evidence="2">The sequence shown here is derived from an EMBL/GenBank/DDBJ whole genome shotgun (WGS) entry which is preliminary data.</text>
</comment>
<gene>
    <name evidence="2" type="ORF">JX265_004269</name>
</gene>
<dbReference type="PROSITE" id="PS00018">
    <property type="entry name" value="EF_HAND_1"/>
    <property type="match status" value="1"/>
</dbReference>
<keyword evidence="3" id="KW-1185">Reference proteome</keyword>
<evidence type="ECO:0000313" key="3">
    <source>
        <dbReference type="Proteomes" id="UP000829685"/>
    </source>
</evidence>
<feature type="region of interest" description="Disordered" evidence="1">
    <location>
        <begin position="17"/>
        <end position="83"/>
    </location>
</feature>
<accession>A0A9P9WQP1</accession>
<reference evidence="2" key="1">
    <citation type="submission" date="2021-03" db="EMBL/GenBank/DDBJ databases">
        <title>Revisited historic fungal species revealed as producer of novel bioactive compounds through whole genome sequencing and comparative genomics.</title>
        <authorList>
            <person name="Vignolle G.A."/>
            <person name="Hochenegger N."/>
            <person name="Mach R.L."/>
            <person name="Mach-Aigner A.R."/>
            <person name="Javad Rahimi M."/>
            <person name="Salim K.A."/>
            <person name="Chan C.M."/>
            <person name="Lim L.B.L."/>
            <person name="Cai F."/>
            <person name="Druzhinina I.S."/>
            <person name="U'Ren J.M."/>
            <person name="Derntl C."/>
        </authorList>
    </citation>
    <scope>NUCLEOTIDE SEQUENCE</scope>
    <source>
        <strain evidence="2">TUCIM 5799</strain>
    </source>
</reference>
<organism evidence="2 3">
    <name type="scientific">Neoarthrinium moseri</name>
    <dbReference type="NCBI Taxonomy" id="1658444"/>
    <lineage>
        <taxon>Eukaryota</taxon>
        <taxon>Fungi</taxon>
        <taxon>Dikarya</taxon>
        <taxon>Ascomycota</taxon>
        <taxon>Pezizomycotina</taxon>
        <taxon>Sordariomycetes</taxon>
        <taxon>Xylariomycetidae</taxon>
        <taxon>Amphisphaeriales</taxon>
        <taxon>Apiosporaceae</taxon>
        <taxon>Neoarthrinium</taxon>
    </lineage>
</organism>
<dbReference type="Proteomes" id="UP000829685">
    <property type="component" value="Unassembled WGS sequence"/>
</dbReference>
<dbReference type="EMBL" id="JAFIMR010000008">
    <property type="protein sequence ID" value="KAI1875211.1"/>
    <property type="molecule type" value="Genomic_DNA"/>
</dbReference>
<proteinExistence type="predicted"/>
<evidence type="ECO:0000256" key="1">
    <source>
        <dbReference type="SAM" id="MobiDB-lite"/>
    </source>
</evidence>
<dbReference type="InterPro" id="IPR018247">
    <property type="entry name" value="EF_Hand_1_Ca_BS"/>
</dbReference>